<keyword evidence="2" id="KW-1185">Reference proteome</keyword>
<reference evidence="1" key="1">
    <citation type="journal article" date="2009" name="Rice">
        <title>De Novo Next Generation Sequencing of Plant Genomes.</title>
        <authorList>
            <person name="Rounsley S."/>
            <person name="Marri P.R."/>
            <person name="Yu Y."/>
            <person name="He R."/>
            <person name="Sisneros N."/>
            <person name="Goicoechea J.L."/>
            <person name="Lee S.J."/>
            <person name="Angelova A."/>
            <person name="Kudrna D."/>
            <person name="Luo M."/>
            <person name="Affourtit J."/>
            <person name="Desany B."/>
            <person name="Knight J."/>
            <person name="Niazi F."/>
            <person name="Egholm M."/>
            <person name="Wing R.A."/>
        </authorList>
    </citation>
    <scope>NUCLEOTIDE SEQUENCE [LARGE SCALE GENOMIC DNA]</scope>
    <source>
        <strain evidence="1">cv. IRGC 105608</strain>
    </source>
</reference>
<dbReference type="EnsemblPlants" id="OBART05G14750.1">
    <property type="protein sequence ID" value="OBART05G14750.1"/>
    <property type="gene ID" value="OBART05G14750"/>
</dbReference>
<reference evidence="1" key="2">
    <citation type="submission" date="2015-03" db="UniProtKB">
        <authorList>
            <consortium name="EnsemblPlants"/>
        </authorList>
    </citation>
    <scope>IDENTIFICATION</scope>
</reference>
<dbReference type="STRING" id="65489.A0A0D3G732"/>
<dbReference type="HOGENOM" id="CLU_2625858_0_0_1"/>
<accession>A0A0D3G732</accession>
<dbReference type="AlphaFoldDB" id="A0A0D3G732"/>
<dbReference type="PaxDb" id="65489-OBART05G14750.1"/>
<organism evidence="1">
    <name type="scientific">Oryza barthii</name>
    <dbReference type="NCBI Taxonomy" id="65489"/>
    <lineage>
        <taxon>Eukaryota</taxon>
        <taxon>Viridiplantae</taxon>
        <taxon>Streptophyta</taxon>
        <taxon>Embryophyta</taxon>
        <taxon>Tracheophyta</taxon>
        <taxon>Spermatophyta</taxon>
        <taxon>Magnoliopsida</taxon>
        <taxon>Liliopsida</taxon>
        <taxon>Poales</taxon>
        <taxon>Poaceae</taxon>
        <taxon>BOP clade</taxon>
        <taxon>Oryzoideae</taxon>
        <taxon>Oryzeae</taxon>
        <taxon>Oryzinae</taxon>
        <taxon>Oryza</taxon>
    </lineage>
</organism>
<protein>
    <submittedName>
        <fullName evidence="1">Uncharacterized protein</fullName>
    </submittedName>
</protein>
<proteinExistence type="predicted"/>
<sequence length="78" mass="8123">MVQLLLSVAEGAALHVFLASCSRSLHPVLLLPPATTVGVVLKCSKRIVAKLALAGPSVTTSRAQRNLKRTLPPVQAGV</sequence>
<evidence type="ECO:0000313" key="1">
    <source>
        <dbReference type="EnsemblPlants" id="OBART05G14750.1"/>
    </source>
</evidence>
<evidence type="ECO:0000313" key="2">
    <source>
        <dbReference type="Proteomes" id="UP000026960"/>
    </source>
</evidence>
<dbReference type="Gramene" id="OBART05G14750.1">
    <property type="protein sequence ID" value="OBART05G14750.1"/>
    <property type="gene ID" value="OBART05G14750"/>
</dbReference>
<dbReference type="Proteomes" id="UP000026960">
    <property type="component" value="Chromosome 5"/>
</dbReference>
<name>A0A0D3G732_9ORYZ</name>